<evidence type="ECO:0000256" key="1">
    <source>
        <dbReference type="ARBA" id="ARBA00005964"/>
    </source>
</evidence>
<keyword evidence="2 3" id="KW-0378">Hydrolase</keyword>
<dbReference type="Ensembl" id="ENSZLMT00000021446.1">
    <property type="protein sequence ID" value="ENSZLMP00000020890.1"/>
    <property type="gene ID" value="ENSZLMG00000014221.1"/>
</dbReference>
<dbReference type="EC" id="3.1.1.-" evidence="3"/>
<organism evidence="5 6">
    <name type="scientific">Zosterops lateralis melanops</name>
    <dbReference type="NCBI Taxonomy" id="1220523"/>
    <lineage>
        <taxon>Eukaryota</taxon>
        <taxon>Metazoa</taxon>
        <taxon>Chordata</taxon>
        <taxon>Craniata</taxon>
        <taxon>Vertebrata</taxon>
        <taxon>Euteleostomi</taxon>
        <taxon>Archelosauria</taxon>
        <taxon>Archosauria</taxon>
        <taxon>Dinosauria</taxon>
        <taxon>Saurischia</taxon>
        <taxon>Theropoda</taxon>
        <taxon>Coelurosauria</taxon>
        <taxon>Aves</taxon>
        <taxon>Neognathae</taxon>
        <taxon>Neoaves</taxon>
        <taxon>Telluraves</taxon>
        <taxon>Australaves</taxon>
        <taxon>Passeriformes</taxon>
        <taxon>Sylvioidea</taxon>
        <taxon>Zosteropidae</taxon>
        <taxon>Zosterops</taxon>
    </lineage>
</organism>
<dbReference type="InterPro" id="IPR019819">
    <property type="entry name" value="Carboxylesterase_B_CS"/>
</dbReference>
<feature type="domain" description="Carboxylesterase type B" evidence="4">
    <location>
        <begin position="57"/>
        <end position="558"/>
    </location>
</feature>
<dbReference type="Gene3D" id="3.40.50.1820">
    <property type="entry name" value="alpha/beta hydrolase"/>
    <property type="match status" value="1"/>
</dbReference>
<dbReference type="PROSITE" id="PS00941">
    <property type="entry name" value="CARBOXYLESTERASE_B_2"/>
    <property type="match status" value="1"/>
</dbReference>
<dbReference type="PROSITE" id="PS00122">
    <property type="entry name" value="CARBOXYLESTERASE_B_1"/>
    <property type="match status" value="1"/>
</dbReference>
<reference evidence="5" key="2">
    <citation type="submission" date="2025-09" db="UniProtKB">
        <authorList>
            <consortium name="Ensembl"/>
        </authorList>
    </citation>
    <scope>IDENTIFICATION</scope>
</reference>
<dbReference type="PANTHER" id="PTHR11559">
    <property type="entry name" value="CARBOXYLESTERASE"/>
    <property type="match status" value="1"/>
</dbReference>
<evidence type="ECO:0000259" key="4">
    <source>
        <dbReference type="Pfam" id="PF00135"/>
    </source>
</evidence>
<dbReference type="SUPFAM" id="SSF53474">
    <property type="entry name" value="alpha/beta-Hydrolases"/>
    <property type="match status" value="1"/>
</dbReference>
<evidence type="ECO:0000313" key="6">
    <source>
        <dbReference type="Proteomes" id="UP000694401"/>
    </source>
</evidence>
<keyword evidence="6" id="KW-1185">Reference proteome</keyword>
<evidence type="ECO:0000256" key="2">
    <source>
        <dbReference type="ARBA" id="ARBA00022801"/>
    </source>
</evidence>
<name>A0A8D2PWM2_ZOSLA</name>
<evidence type="ECO:0000313" key="5">
    <source>
        <dbReference type="Ensembl" id="ENSZLMP00000020890.1"/>
    </source>
</evidence>
<dbReference type="InterPro" id="IPR002018">
    <property type="entry name" value="CarbesteraseB"/>
</dbReference>
<protein>
    <recommendedName>
        <fullName evidence="3">Carboxylic ester hydrolase</fullName>
        <ecNumber evidence="3">3.1.1.-</ecNumber>
    </recommendedName>
</protein>
<dbReference type="InterPro" id="IPR029058">
    <property type="entry name" value="AB_hydrolase_fold"/>
</dbReference>
<sequence length="580" mass="65004">MDELRLALPLRLPDRAGTLQHQVPQAGASGLDRIGPRGSYRLSKVLSAFAVISNGAEPEVTTALGRLRGTQTNVKGTDKLVNVFLGIPFAKAPLGSLRFSSPEPPEPWTGLRDATSHPPLCPQDLSLLKTAEKSFKEKHLAFQTSEDCLYLNVYSPAGSSKKDKLPVMVWIHGGNFIFGGAGRYDGSALSAYENVVVVIIQYRLGLLGYFNTGDEHARGNWAYLDQVAALRWVQGNIEHFGGDPASVTLFGVSAGSCAVFTHVLSPLSKGLFHKAISESGIIIPPSKNLQLSTDLEVSSFLCILKYLNFLKPFFALRTFNVDIVHNLKKKLEILLTTNLIFFFLFLQEISFLPLVLDGVFLHKPPEEILAGKEFKAVPFMIGVTNNEFGWNIRSTSFPWDVPSDLLPMIIDEYLGDTEDPAELRDRFLDLLGDMAIVMPAIKALNYYRESGAPTYFFEFQHRPSAYWDSKPDYVKADHGDEVGFVFGGPFLAGDIQLQEERNLSRTLMKYWANFARNGNPNGEGLVEWPSYNLNEEYLQINLQQKKDRKLKEKKVEFWKKVILEKTKSKSIQNKKFKLEL</sequence>
<dbReference type="Proteomes" id="UP000694401">
    <property type="component" value="Unassembled WGS sequence"/>
</dbReference>
<comment type="similarity">
    <text evidence="1 3">Belongs to the type-B carboxylesterase/lipase family.</text>
</comment>
<dbReference type="InterPro" id="IPR019826">
    <property type="entry name" value="Carboxylesterase_B_AS"/>
</dbReference>
<dbReference type="AlphaFoldDB" id="A0A8D2PWM2"/>
<proteinExistence type="inferred from homology"/>
<dbReference type="GO" id="GO:0016787">
    <property type="term" value="F:hydrolase activity"/>
    <property type="evidence" value="ECO:0007669"/>
    <property type="project" value="UniProtKB-KW"/>
</dbReference>
<evidence type="ECO:0000256" key="3">
    <source>
        <dbReference type="RuleBase" id="RU361235"/>
    </source>
</evidence>
<dbReference type="CDD" id="cd00312">
    <property type="entry name" value="Esterase_lipase"/>
    <property type="match status" value="1"/>
</dbReference>
<dbReference type="InterPro" id="IPR050309">
    <property type="entry name" value="Type-B_Carboxylest/Lipase"/>
</dbReference>
<dbReference type="Pfam" id="PF00135">
    <property type="entry name" value="COesterase"/>
    <property type="match status" value="1"/>
</dbReference>
<reference evidence="5" key="1">
    <citation type="submission" date="2025-08" db="UniProtKB">
        <authorList>
            <consortium name="Ensembl"/>
        </authorList>
    </citation>
    <scope>IDENTIFICATION</scope>
</reference>
<accession>A0A8D2PWM2</accession>